<dbReference type="SUPFAM" id="SSF143865">
    <property type="entry name" value="CorA soluble domain-like"/>
    <property type="match status" value="1"/>
</dbReference>
<evidence type="ECO:0000313" key="1">
    <source>
        <dbReference type="EMBL" id="AKE41184.1"/>
    </source>
</evidence>
<name>A0A0F6TDE7_9CORY</name>
<dbReference type="Gene3D" id="3.30.460.20">
    <property type="entry name" value="CorA soluble domain-like"/>
    <property type="match status" value="1"/>
</dbReference>
<dbReference type="GO" id="GO:0016020">
    <property type="term" value="C:membrane"/>
    <property type="evidence" value="ECO:0007669"/>
    <property type="project" value="InterPro"/>
</dbReference>
<gene>
    <name evidence="2" type="ORF">NCTC949_01574</name>
    <name evidence="1" type="ORF">UL82_05040</name>
</gene>
<evidence type="ECO:0000313" key="3">
    <source>
        <dbReference type="Proteomes" id="UP000033457"/>
    </source>
</evidence>
<organism evidence="1 3">
    <name type="scientific">Corynebacterium kutscheri</name>
    <dbReference type="NCBI Taxonomy" id="35755"/>
    <lineage>
        <taxon>Bacteria</taxon>
        <taxon>Bacillati</taxon>
        <taxon>Actinomycetota</taxon>
        <taxon>Actinomycetes</taxon>
        <taxon>Mycobacteriales</taxon>
        <taxon>Corynebacteriaceae</taxon>
        <taxon>Corynebacterium</taxon>
    </lineage>
</organism>
<dbReference type="HOGENOM" id="CLU_1501077_0_0_11"/>
<dbReference type="KEGG" id="cku:UL82_05040"/>
<dbReference type="InterPro" id="IPR045861">
    <property type="entry name" value="CorA_cytoplasmic_dom"/>
</dbReference>
<dbReference type="AlphaFoldDB" id="A0A0F6TDE7"/>
<protein>
    <submittedName>
        <fullName evidence="1">CorA-like Mg2+ transporter protein</fullName>
    </submittedName>
    <submittedName>
        <fullName evidence="2">Transporter of the CorA metal ion transporter family protein</fullName>
    </submittedName>
</protein>
<reference evidence="1 3" key="1">
    <citation type="journal article" date="2015" name="Genome Announc.">
        <title>Complete Genome Sequence of Corynebacterium kutscheri DSM 20755, a Corynebacterial Type Strain with Remarkably Low G+C Content of Chromosomal DNA.</title>
        <authorList>
            <person name="Ruckert C."/>
            <person name="Albersmeier A."/>
            <person name="Winkler A."/>
            <person name="Tauch A."/>
        </authorList>
    </citation>
    <scope>NUCLEOTIDE SEQUENCE [LARGE SCALE GENOMIC DNA]</scope>
    <source>
        <strain evidence="1 3">DSM 20755</strain>
    </source>
</reference>
<dbReference type="EMBL" id="CP011312">
    <property type="protein sequence ID" value="AKE41184.1"/>
    <property type="molecule type" value="Genomic_DNA"/>
</dbReference>
<dbReference type="RefSeq" id="WP_126316903.1">
    <property type="nucleotide sequence ID" value="NZ_CP011312.1"/>
</dbReference>
<dbReference type="Proteomes" id="UP000033457">
    <property type="component" value="Chromosome"/>
</dbReference>
<keyword evidence="3" id="KW-1185">Reference proteome</keyword>
<dbReference type="InterPro" id="IPR002523">
    <property type="entry name" value="MgTranspt_CorA/ZnTranspt_ZntB"/>
</dbReference>
<sequence length="179" mass="20300">MNSNKIELLENFADHCLFFSPGKQVQNIKLDKALIHARNRHTLPGFIWLSLHQPTEAQMSMVAEVFNINDLLIEDAASAIQRPKAERYDDQLFYALHSISYSDFDKRLGSVRSAGLVIQTGTVQMIVGTGFIVTIRHNTQLPDVLKYLAEDPELIDGGPLSIVWAISDRYRRYLFAGCY</sequence>
<evidence type="ECO:0000313" key="4">
    <source>
        <dbReference type="Proteomes" id="UP000271380"/>
    </source>
</evidence>
<dbReference type="OrthoDB" id="9803416at2"/>
<proteinExistence type="predicted"/>
<accession>A0A0F6TDE7</accession>
<dbReference type="GO" id="GO:0046873">
    <property type="term" value="F:metal ion transmembrane transporter activity"/>
    <property type="evidence" value="ECO:0007669"/>
    <property type="project" value="InterPro"/>
</dbReference>
<dbReference type="Pfam" id="PF01544">
    <property type="entry name" value="CorA"/>
    <property type="match status" value="1"/>
</dbReference>
<dbReference type="Proteomes" id="UP000271380">
    <property type="component" value="Chromosome"/>
</dbReference>
<evidence type="ECO:0000313" key="2">
    <source>
        <dbReference type="EMBL" id="VEH08460.1"/>
    </source>
</evidence>
<dbReference type="STRING" id="35755.UL82_05040"/>
<reference evidence="2 4" key="2">
    <citation type="submission" date="2018-12" db="EMBL/GenBank/DDBJ databases">
        <authorList>
            <consortium name="Pathogen Informatics"/>
        </authorList>
    </citation>
    <scope>NUCLEOTIDE SEQUENCE [LARGE SCALE GENOMIC DNA]</scope>
    <source>
        <strain evidence="2 4">NCTC949</strain>
    </source>
</reference>
<dbReference type="EMBL" id="LR134377">
    <property type="protein sequence ID" value="VEH08460.1"/>
    <property type="molecule type" value="Genomic_DNA"/>
</dbReference>